<feature type="compositionally biased region" description="Low complexity" evidence="1">
    <location>
        <begin position="80"/>
        <end position="96"/>
    </location>
</feature>
<evidence type="ECO:0000256" key="1">
    <source>
        <dbReference type="SAM" id="MobiDB-lite"/>
    </source>
</evidence>
<organism evidence="3 4">
    <name type="scientific">Kribbella pittospori</name>
    <dbReference type="NCBI Taxonomy" id="722689"/>
    <lineage>
        <taxon>Bacteria</taxon>
        <taxon>Bacillati</taxon>
        <taxon>Actinomycetota</taxon>
        <taxon>Actinomycetes</taxon>
        <taxon>Propionibacteriales</taxon>
        <taxon>Kribbellaceae</taxon>
        <taxon>Kribbella</taxon>
    </lineage>
</organism>
<dbReference type="AlphaFoldDB" id="A0A4R0KHM4"/>
<gene>
    <name evidence="3" type="ORF">E0H73_27695</name>
</gene>
<evidence type="ECO:0008006" key="5">
    <source>
        <dbReference type="Google" id="ProtNLM"/>
    </source>
</evidence>
<protein>
    <recommendedName>
        <fullName evidence="5">LapA family protein</fullName>
    </recommendedName>
</protein>
<evidence type="ECO:0000313" key="4">
    <source>
        <dbReference type="Proteomes" id="UP000291144"/>
    </source>
</evidence>
<reference evidence="3 4" key="1">
    <citation type="submission" date="2019-02" db="EMBL/GenBank/DDBJ databases">
        <title>Kribbella capetownensis sp. nov. and Kribbella speibonae sp. nov., isolated from soil.</title>
        <authorList>
            <person name="Curtis S.M."/>
            <person name="Norton I."/>
            <person name="Everest G.J."/>
            <person name="Meyers P.R."/>
        </authorList>
    </citation>
    <scope>NUCLEOTIDE SEQUENCE [LARGE SCALE GENOMIC DNA]</scope>
    <source>
        <strain evidence="3 4">NRRL B-24813</strain>
    </source>
</reference>
<accession>A0A4R0KHM4</accession>
<dbReference type="EMBL" id="SJKB01000009">
    <property type="protein sequence ID" value="TCC58116.1"/>
    <property type="molecule type" value="Genomic_DNA"/>
</dbReference>
<feature type="compositionally biased region" description="Basic and acidic residues" evidence="1">
    <location>
        <begin position="104"/>
        <end position="146"/>
    </location>
</feature>
<evidence type="ECO:0000256" key="2">
    <source>
        <dbReference type="SAM" id="Phobius"/>
    </source>
</evidence>
<sequence length="146" mass="15561">MAVLGIVLIVLAVLFGLGVSVTSTASTTMEVFGIDFGVSVPTVFLIGALTGVALALGLWLTKKGLARGYRRRKEMRELRAQAATTEPAAAATSDTTPEVTTGPDRTEPESTEPERAEPERAEPVAEERLATERHVAEDPTDTKQPQ</sequence>
<feature type="region of interest" description="Disordered" evidence="1">
    <location>
        <begin position="76"/>
        <end position="146"/>
    </location>
</feature>
<evidence type="ECO:0000313" key="3">
    <source>
        <dbReference type="EMBL" id="TCC58116.1"/>
    </source>
</evidence>
<feature type="transmembrane region" description="Helical" evidence="2">
    <location>
        <begin position="40"/>
        <end position="61"/>
    </location>
</feature>
<keyword evidence="4" id="KW-1185">Reference proteome</keyword>
<dbReference type="Proteomes" id="UP000291144">
    <property type="component" value="Unassembled WGS sequence"/>
</dbReference>
<dbReference type="RefSeq" id="WP_131361507.1">
    <property type="nucleotide sequence ID" value="NZ_SJKB01000009.1"/>
</dbReference>
<comment type="caution">
    <text evidence="3">The sequence shown here is derived from an EMBL/GenBank/DDBJ whole genome shotgun (WGS) entry which is preliminary data.</text>
</comment>
<name>A0A4R0KHM4_9ACTN</name>
<keyword evidence="2" id="KW-0812">Transmembrane</keyword>
<keyword evidence="2" id="KW-1133">Transmembrane helix</keyword>
<proteinExistence type="predicted"/>
<keyword evidence="2" id="KW-0472">Membrane</keyword>